<evidence type="ECO:0000313" key="10">
    <source>
        <dbReference type="EMBL" id="ASJ56733.1"/>
    </source>
</evidence>
<dbReference type="GO" id="GO:0005524">
    <property type="term" value="F:ATP binding"/>
    <property type="evidence" value="ECO:0007669"/>
    <property type="project" value="UniProtKB-KW"/>
</dbReference>
<dbReference type="EC" id="2.7.6.3" evidence="3"/>
<keyword evidence="8" id="KW-0289">Folate biosynthesis</keyword>
<evidence type="ECO:0000256" key="6">
    <source>
        <dbReference type="ARBA" id="ARBA00022777"/>
    </source>
</evidence>
<keyword evidence="4" id="KW-0808">Transferase</keyword>
<dbReference type="SUPFAM" id="SSF55083">
    <property type="entry name" value="6-hydroxymethyl-7,8-dihydropterin pyrophosphokinase, HPPK"/>
    <property type="match status" value="1"/>
</dbReference>
<evidence type="ECO:0000256" key="3">
    <source>
        <dbReference type="ARBA" id="ARBA00013253"/>
    </source>
</evidence>
<dbReference type="Proteomes" id="UP000197781">
    <property type="component" value="Chromosome"/>
</dbReference>
<dbReference type="GO" id="GO:0046654">
    <property type="term" value="P:tetrahydrofolate biosynthetic process"/>
    <property type="evidence" value="ECO:0007669"/>
    <property type="project" value="UniProtKB-UniPathway"/>
</dbReference>
<dbReference type="PROSITE" id="PS00794">
    <property type="entry name" value="HPPK"/>
    <property type="match status" value="1"/>
</dbReference>
<dbReference type="InterPro" id="IPR035907">
    <property type="entry name" value="Hppk_sf"/>
</dbReference>
<keyword evidence="6 10" id="KW-0418">Kinase</keyword>
<dbReference type="AlphaFoldDB" id="A0A220MP62"/>
<organism evidence="10 11">
    <name type="scientific">Brevibacillus formosus</name>
    <dbReference type="NCBI Taxonomy" id="54913"/>
    <lineage>
        <taxon>Bacteria</taxon>
        <taxon>Bacillati</taxon>
        <taxon>Bacillota</taxon>
        <taxon>Bacilli</taxon>
        <taxon>Bacillales</taxon>
        <taxon>Paenibacillaceae</taxon>
        <taxon>Brevibacillus</taxon>
    </lineage>
</organism>
<dbReference type="EMBL" id="CP018145">
    <property type="protein sequence ID" value="ASJ56733.1"/>
    <property type="molecule type" value="Genomic_DNA"/>
</dbReference>
<comment type="pathway">
    <text evidence="2">Cofactor biosynthesis; tetrahydrofolate biosynthesis; 2-amino-4-hydroxy-6-hydroxymethyl-7,8-dihydropteridine diphosphate from 7,8-dihydroneopterin triphosphate: step 4/4.</text>
</comment>
<evidence type="ECO:0000313" key="11">
    <source>
        <dbReference type="Proteomes" id="UP000197781"/>
    </source>
</evidence>
<feature type="domain" description="7,8-dihydro-6-hydroxymethylpterin-pyrophosphokinase" evidence="9">
    <location>
        <begin position="89"/>
        <end position="100"/>
    </location>
</feature>
<dbReference type="InterPro" id="IPR000550">
    <property type="entry name" value="Hppk"/>
</dbReference>
<sequence>MTVCAYLALGSNLGDRAQNLRRAIQRLNEQPGIRVLRVSSVYETDPFGYVEQDAFLNMVIAVETEQTPDQLLETALSVERELGRVRTVRWGPRTIDIDLLLYGTSRVSQDNLMIPHPGLSERAFVLVPLRDVWEGGVLPEHNQTIDHYLSLLVEDHKGVREWGAINWEIESGPSES</sequence>
<evidence type="ECO:0000256" key="2">
    <source>
        <dbReference type="ARBA" id="ARBA00005051"/>
    </source>
</evidence>
<dbReference type="GO" id="GO:0003848">
    <property type="term" value="F:2-amino-4-hydroxy-6-hydroxymethyldihydropteridine diphosphokinase activity"/>
    <property type="evidence" value="ECO:0007669"/>
    <property type="project" value="UniProtKB-EC"/>
</dbReference>
<dbReference type="KEGG" id="bfm:BP422_26285"/>
<reference evidence="10 11" key="1">
    <citation type="submission" date="2016-11" db="EMBL/GenBank/DDBJ databases">
        <authorList>
            <person name="Jaros S."/>
            <person name="Januszkiewicz K."/>
            <person name="Wedrychowicz H."/>
        </authorList>
    </citation>
    <scope>NUCLEOTIDE SEQUENCE [LARGE SCALE GENOMIC DNA]</scope>
    <source>
        <strain evidence="10 11">NF2</strain>
    </source>
</reference>
<dbReference type="PANTHER" id="PTHR43071">
    <property type="entry name" value="2-AMINO-4-HYDROXY-6-HYDROXYMETHYLDIHYDROPTERIDINE PYROPHOSPHOKINASE"/>
    <property type="match status" value="1"/>
</dbReference>
<dbReference type="CDD" id="cd00483">
    <property type="entry name" value="HPPK"/>
    <property type="match status" value="1"/>
</dbReference>
<evidence type="ECO:0000256" key="8">
    <source>
        <dbReference type="ARBA" id="ARBA00022909"/>
    </source>
</evidence>
<dbReference type="UniPathway" id="UPA00077">
    <property type="reaction ID" value="UER00155"/>
</dbReference>
<comment type="catalytic activity">
    <reaction evidence="1">
        <text>6-hydroxymethyl-7,8-dihydropterin + ATP = (7,8-dihydropterin-6-yl)methyl diphosphate + AMP + H(+)</text>
        <dbReference type="Rhea" id="RHEA:11412"/>
        <dbReference type="ChEBI" id="CHEBI:15378"/>
        <dbReference type="ChEBI" id="CHEBI:30616"/>
        <dbReference type="ChEBI" id="CHEBI:44841"/>
        <dbReference type="ChEBI" id="CHEBI:72950"/>
        <dbReference type="ChEBI" id="CHEBI:456215"/>
        <dbReference type="EC" id="2.7.6.3"/>
    </reaction>
</comment>
<name>A0A220MP62_9BACL</name>
<evidence type="ECO:0000259" key="9">
    <source>
        <dbReference type="PROSITE" id="PS00794"/>
    </source>
</evidence>
<gene>
    <name evidence="10" type="ORF">BP422_26285</name>
</gene>
<evidence type="ECO:0000256" key="1">
    <source>
        <dbReference type="ARBA" id="ARBA00000198"/>
    </source>
</evidence>
<accession>A0A220MP62</accession>
<keyword evidence="7" id="KW-0067">ATP-binding</keyword>
<proteinExistence type="predicted"/>
<dbReference type="Pfam" id="PF01288">
    <property type="entry name" value="HPPK"/>
    <property type="match status" value="1"/>
</dbReference>
<protein>
    <recommendedName>
        <fullName evidence="3">2-amino-4-hydroxy-6-hydroxymethyldihydropteridine diphosphokinase</fullName>
        <ecNumber evidence="3">2.7.6.3</ecNumber>
    </recommendedName>
</protein>
<dbReference type="Gene3D" id="3.30.70.560">
    <property type="entry name" value="7,8-Dihydro-6-hydroxymethylpterin-pyrophosphokinase HPPK"/>
    <property type="match status" value="1"/>
</dbReference>
<evidence type="ECO:0000256" key="4">
    <source>
        <dbReference type="ARBA" id="ARBA00022679"/>
    </source>
</evidence>
<keyword evidence="5" id="KW-0547">Nucleotide-binding</keyword>
<dbReference type="GO" id="GO:0016301">
    <property type="term" value="F:kinase activity"/>
    <property type="evidence" value="ECO:0007669"/>
    <property type="project" value="UniProtKB-KW"/>
</dbReference>
<evidence type="ECO:0000256" key="7">
    <source>
        <dbReference type="ARBA" id="ARBA00022840"/>
    </source>
</evidence>
<dbReference type="RefSeq" id="WP_088910259.1">
    <property type="nucleotide sequence ID" value="NZ_CP018145.1"/>
</dbReference>
<dbReference type="NCBIfam" id="TIGR01498">
    <property type="entry name" value="folK"/>
    <property type="match status" value="1"/>
</dbReference>
<dbReference type="PANTHER" id="PTHR43071:SF1">
    <property type="entry name" value="2-AMINO-4-HYDROXY-6-HYDROXYMETHYLDIHYDROPTERIDINE PYROPHOSPHOKINASE"/>
    <property type="match status" value="1"/>
</dbReference>
<evidence type="ECO:0000256" key="5">
    <source>
        <dbReference type="ARBA" id="ARBA00022741"/>
    </source>
</evidence>
<dbReference type="GO" id="GO:0046656">
    <property type="term" value="P:folic acid biosynthetic process"/>
    <property type="evidence" value="ECO:0007669"/>
    <property type="project" value="UniProtKB-KW"/>
</dbReference>